<dbReference type="AlphaFoldDB" id="A0AAE3E612"/>
<protein>
    <submittedName>
        <fullName evidence="2">Uncharacterized protein</fullName>
    </submittedName>
</protein>
<gene>
    <name evidence="2" type="ORF">LKD48_13030</name>
</gene>
<keyword evidence="1" id="KW-0472">Membrane</keyword>
<evidence type="ECO:0000313" key="3">
    <source>
        <dbReference type="Proteomes" id="UP001198200"/>
    </source>
</evidence>
<dbReference type="Proteomes" id="UP001198200">
    <property type="component" value="Unassembled WGS sequence"/>
</dbReference>
<keyword evidence="1" id="KW-1133">Transmembrane helix</keyword>
<reference evidence="2 3" key="1">
    <citation type="submission" date="2021-10" db="EMBL/GenBank/DDBJ databases">
        <title>Anaerobic single-cell dispensing facilitates the cultivation of human gut bacteria.</title>
        <authorList>
            <person name="Afrizal A."/>
        </authorList>
    </citation>
    <scope>NUCLEOTIDE SEQUENCE [LARGE SCALE GENOMIC DNA]</scope>
    <source>
        <strain evidence="2 3">CLA-AA-H224</strain>
    </source>
</reference>
<comment type="caution">
    <text evidence="2">The sequence shown here is derived from an EMBL/GenBank/DDBJ whole genome shotgun (WGS) entry which is preliminary data.</text>
</comment>
<evidence type="ECO:0000256" key="1">
    <source>
        <dbReference type="SAM" id="Phobius"/>
    </source>
</evidence>
<dbReference type="RefSeq" id="WP_227102398.1">
    <property type="nucleotide sequence ID" value="NZ_JAJEQN010000039.1"/>
</dbReference>
<organism evidence="2 3">
    <name type="scientific">Anthropogastromicrobium aceti</name>
    <dbReference type="NCBI Taxonomy" id="2981768"/>
    <lineage>
        <taxon>Bacteria</taxon>
        <taxon>Bacillati</taxon>
        <taxon>Bacillota</taxon>
        <taxon>Clostridia</taxon>
        <taxon>Lachnospirales</taxon>
        <taxon>Lachnospiraceae</taxon>
        <taxon>Anthropogastromicrobium</taxon>
    </lineage>
</organism>
<sequence length="53" mass="5585">MRVMISIILMVIAALVGFFFGAGMSEAMGGAILLSMITGFACTISAIEKNKKE</sequence>
<feature type="transmembrane region" description="Helical" evidence="1">
    <location>
        <begin position="7"/>
        <end position="24"/>
    </location>
</feature>
<evidence type="ECO:0000313" key="2">
    <source>
        <dbReference type="EMBL" id="MCC2222541.1"/>
    </source>
</evidence>
<dbReference type="EMBL" id="JAJEQN010000039">
    <property type="protein sequence ID" value="MCC2222541.1"/>
    <property type="molecule type" value="Genomic_DNA"/>
</dbReference>
<accession>A0AAE3E612</accession>
<proteinExistence type="predicted"/>
<feature type="transmembrane region" description="Helical" evidence="1">
    <location>
        <begin position="30"/>
        <end position="47"/>
    </location>
</feature>
<keyword evidence="3" id="KW-1185">Reference proteome</keyword>
<name>A0AAE3E612_9FIRM</name>
<keyword evidence="1" id="KW-0812">Transmembrane</keyword>